<name>A0A7F8Q531_LEPWE</name>
<keyword evidence="1" id="KW-0812">Transmembrane</keyword>
<keyword evidence="1" id="KW-0472">Membrane</keyword>
<keyword evidence="1" id="KW-1133">Transmembrane helix</keyword>
<feature type="transmembrane region" description="Helical" evidence="1">
    <location>
        <begin position="147"/>
        <end position="166"/>
    </location>
</feature>
<accession>A0A7F8Q531</accession>
<dbReference type="AlphaFoldDB" id="A0A7F8Q531"/>
<dbReference type="OrthoDB" id="9750784at2759"/>
<dbReference type="Proteomes" id="UP000245341">
    <property type="component" value="Unplaced"/>
</dbReference>
<proteinExistence type="predicted"/>
<keyword evidence="2" id="KW-1185">Reference proteome</keyword>
<evidence type="ECO:0000313" key="3">
    <source>
        <dbReference type="RefSeq" id="XP_030876367.1"/>
    </source>
</evidence>
<evidence type="ECO:0000313" key="2">
    <source>
        <dbReference type="Proteomes" id="UP000245341"/>
    </source>
</evidence>
<gene>
    <name evidence="3" type="primary">LOC102730714</name>
</gene>
<dbReference type="RefSeq" id="XP_030876367.1">
    <property type="nucleotide sequence ID" value="XM_031020507.1"/>
</dbReference>
<evidence type="ECO:0000256" key="1">
    <source>
        <dbReference type="SAM" id="Phobius"/>
    </source>
</evidence>
<organism evidence="2 3">
    <name type="scientific">Leptonychotes weddellii</name>
    <name type="common">Weddell seal</name>
    <name type="synonym">Otaria weddellii</name>
    <dbReference type="NCBI Taxonomy" id="9713"/>
    <lineage>
        <taxon>Eukaryota</taxon>
        <taxon>Metazoa</taxon>
        <taxon>Chordata</taxon>
        <taxon>Craniata</taxon>
        <taxon>Vertebrata</taxon>
        <taxon>Euteleostomi</taxon>
        <taxon>Mammalia</taxon>
        <taxon>Eutheria</taxon>
        <taxon>Laurasiatheria</taxon>
        <taxon>Carnivora</taxon>
        <taxon>Caniformia</taxon>
        <taxon>Pinnipedia</taxon>
        <taxon>Phocidae</taxon>
        <taxon>Monachinae</taxon>
        <taxon>Lobodontini</taxon>
        <taxon>Leptonychotes</taxon>
    </lineage>
</organism>
<dbReference type="GeneID" id="102730714"/>
<protein>
    <submittedName>
        <fullName evidence="3">Solute carrier family 22 member 10</fullName>
    </submittedName>
</protein>
<dbReference type="KEGG" id="lww:102730714"/>
<sequence>MAFQELLDQVGGLGKFQILQMVLILPSFMMIICQILLENFTAVIPSHRCWVHILDNDTVSDNDTGILSPDVLLRISIPLDSDLRPENCHRFIHPQWQLLHLKGTFTNMTDPDKETCLDGWVYDQSSFPSTIVTEWDLVCNFQSQKSIVQFLFMAGMLVGGLIGGHLSDR</sequence>
<reference evidence="3" key="1">
    <citation type="submission" date="2025-08" db="UniProtKB">
        <authorList>
            <consortium name="RefSeq"/>
        </authorList>
    </citation>
    <scope>IDENTIFICATION</scope>
    <source>
        <tissue evidence="3">Liver</tissue>
    </source>
</reference>
<feature type="transmembrane region" description="Helical" evidence="1">
    <location>
        <begin position="16"/>
        <end position="37"/>
    </location>
</feature>